<proteinExistence type="predicted"/>
<accession>A0A9D4BHW3</accession>
<dbReference type="SUPFAM" id="SSF56672">
    <property type="entry name" value="DNA/RNA polymerases"/>
    <property type="match status" value="1"/>
</dbReference>
<sequence>MSRVDEVLSRIKDAGLKLCPDKCNVLETEVTFLGHVVFTKGIKPDTNNVAKVIN</sequence>
<dbReference type="AlphaFoldDB" id="A0A9D4BHW3"/>
<dbReference type="InterPro" id="IPR043502">
    <property type="entry name" value="DNA/RNA_pol_sf"/>
</dbReference>
<name>A0A9D4BHW3_DREPO</name>
<dbReference type="EMBL" id="JAIWYP010000016">
    <property type="protein sequence ID" value="KAH3696175.1"/>
    <property type="molecule type" value="Genomic_DNA"/>
</dbReference>
<evidence type="ECO:0008006" key="3">
    <source>
        <dbReference type="Google" id="ProtNLM"/>
    </source>
</evidence>
<reference evidence="1" key="1">
    <citation type="journal article" date="2019" name="bioRxiv">
        <title>The Genome of the Zebra Mussel, Dreissena polymorpha: A Resource for Invasive Species Research.</title>
        <authorList>
            <person name="McCartney M.A."/>
            <person name="Auch B."/>
            <person name="Kono T."/>
            <person name="Mallez S."/>
            <person name="Zhang Y."/>
            <person name="Obille A."/>
            <person name="Becker A."/>
            <person name="Abrahante J.E."/>
            <person name="Garbe J."/>
            <person name="Badalamenti J.P."/>
            <person name="Herman A."/>
            <person name="Mangelson H."/>
            <person name="Liachko I."/>
            <person name="Sullivan S."/>
            <person name="Sone E.D."/>
            <person name="Koren S."/>
            <person name="Silverstein K.A.T."/>
            <person name="Beckman K.B."/>
            <person name="Gohl D.M."/>
        </authorList>
    </citation>
    <scope>NUCLEOTIDE SEQUENCE</scope>
    <source>
        <strain evidence="1">Duluth1</strain>
        <tissue evidence="1">Whole animal</tissue>
    </source>
</reference>
<gene>
    <name evidence="1" type="ORF">DPMN_083640</name>
</gene>
<dbReference type="InterPro" id="IPR043128">
    <property type="entry name" value="Rev_trsase/Diguanyl_cyclase"/>
</dbReference>
<evidence type="ECO:0000313" key="2">
    <source>
        <dbReference type="Proteomes" id="UP000828390"/>
    </source>
</evidence>
<protein>
    <recommendedName>
        <fullName evidence="3">Reverse transcriptase</fullName>
    </recommendedName>
</protein>
<organism evidence="1 2">
    <name type="scientific">Dreissena polymorpha</name>
    <name type="common">Zebra mussel</name>
    <name type="synonym">Mytilus polymorpha</name>
    <dbReference type="NCBI Taxonomy" id="45954"/>
    <lineage>
        <taxon>Eukaryota</taxon>
        <taxon>Metazoa</taxon>
        <taxon>Spiralia</taxon>
        <taxon>Lophotrochozoa</taxon>
        <taxon>Mollusca</taxon>
        <taxon>Bivalvia</taxon>
        <taxon>Autobranchia</taxon>
        <taxon>Heteroconchia</taxon>
        <taxon>Euheterodonta</taxon>
        <taxon>Imparidentia</taxon>
        <taxon>Neoheterodontei</taxon>
        <taxon>Myida</taxon>
        <taxon>Dreissenoidea</taxon>
        <taxon>Dreissenidae</taxon>
        <taxon>Dreissena</taxon>
    </lineage>
</organism>
<dbReference type="Proteomes" id="UP000828390">
    <property type="component" value="Unassembled WGS sequence"/>
</dbReference>
<dbReference type="Gene3D" id="3.30.70.270">
    <property type="match status" value="1"/>
</dbReference>
<evidence type="ECO:0000313" key="1">
    <source>
        <dbReference type="EMBL" id="KAH3696175.1"/>
    </source>
</evidence>
<reference evidence="1" key="2">
    <citation type="submission" date="2020-11" db="EMBL/GenBank/DDBJ databases">
        <authorList>
            <person name="McCartney M.A."/>
            <person name="Auch B."/>
            <person name="Kono T."/>
            <person name="Mallez S."/>
            <person name="Becker A."/>
            <person name="Gohl D.M."/>
            <person name="Silverstein K.A.T."/>
            <person name="Koren S."/>
            <person name="Bechman K.B."/>
            <person name="Herman A."/>
            <person name="Abrahante J.E."/>
            <person name="Garbe J."/>
        </authorList>
    </citation>
    <scope>NUCLEOTIDE SEQUENCE</scope>
    <source>
        <strain evidence="1">Duluth1</strain>
        <tissue evidence="1">Whole animal</tissue>
    </source>
</reference>
<comment type="caution">
    <text evidence="1">The sequence shown here is derived from an EMBL/GenBank/DDBJ whole genome shotgun (WGS) entry which is preliminary data.</text>
</comment>
<keyword evidence="2" id="KW-1185">Reference proteome</keyword>